<proteinExistence type="predicted"/>
<evidence type="ECO:0000313" key="1">
    <source>
        <dbReference type="EMBL" id="GAG10368.1"/>
    </source>
</evidence>
<reference evidence="1" key="1">
    <citation type="journal article" date="2014" name="Front. Microbiol.">
        <title>High frequency of phylogenetically diverse reductive dehalogenase-homologous genes in deep subseafloor sedimentary metagenomes.</title>
        <authorList>
            <person name="Kawai M."/>
            <person name="Futagami T."/>
            <person name="Toyoda A."/>
            <person name="Takaki Y."/>
            <person name="Nishi S."/>
            <person name="Hori S."/>
            <person name="Arai W."/>
            <person name="Tsubouchi T."/>
            <person name="Morono Y."/>
            <person name="Uchiyama I."/>
            <person name="Ito T."/>
            <person name="Fujiyama A."/>
            <person name="Inagaki F."/>
            <person name="Takami H."/>
        </authorList>
    </citation>
    <scope>NUCLEOTIDE SEQUENCE</scope>
    <source>
        <strain evidence="1">Expedition CK06-06</strain>
    </source>
</reference>
<dbReference type="InterPro" id="IPR029052">
    <property type="entry name" value="Metallo-depent_PP-like"/>
</dbReference>
<gene>
    <name evidence="1" type="ORF">S01H1_44807</name>
</gene>
<evidence type="ECO:0008006" key="2">
    <source>
        <dbReference type="Google" id="ProtNLM"/>
    </source>
</evidence>
<dbReference type="SUPFAM" id="SSF56300">
    <property type="entry name" value="Metallo-dependent phosphatases"/>
    <property type="match status" value="1"/>
</dbReference>
<dbReference type="Gene3D" id="3.60.21.10">
    <property type="match status" value="1"/>
</dbReference>
<organism evidence="1">
    <name type="scientific">marine sediment metagenome</name>
    <dbReference type="NCBI Taxonomy" id="412755"/>
    <lineage>
        <taxon>unclassified sequences</taxon>
        <taxon>metagenomes</taxon>
        <taxon>ecological metagenomes</taxon>
    </lineage>
</organism>
<dbReference type="AlphaFoldDB" id="X0VCZ8"/>
<accession>X0VCZ8</accession>
<name>X0VCZ8_9ZZZZ</name>
<sequence length="66" mass="7714">MRNCILVSDTHLGVHRDSEIWHKVTIRLFQDIVDTCNRKDINTVFHLGDWHDNRKALSTLTILTSL</sequence>
<feature type="non-terminal residue" evidence="1">
    <location>
        <position position="66"/>
    </location>
</feature>
<protein>
    <recommendedName>
        <fullName evidence="2">Calcineurin-like phosphoesterase domain-containing protein</fullName>
    </recommendedName>
</protein>
<comment type="caution">
    <text evidence="1">The sequence shown here is derived from an EMBL/GenBank/DDBJ whole genome shotgun (WGS) entry which is preliminary data.</text>
</comment>
<dbReference type="EMBL" id="BARS01028601">
    <property type="protein sequence ID" value="GAG10368.1"/>
    <property type="molecule type" value="Genomic_DNA"/>
</dbReference>